<reference evidence="1" key="1">
    <citation type="journal article" date="2020" name="Stud. Mycol.">
        <title>101 Dothideomycetes genomes: a test case for predicting lifestyles and emergence of pathogens.</title>
        <authorList>
            <person name="Haridas S."/>
            <person name="Albert R."/>
            <person name="Binder M."/>
            <person name="Bloem J."/>
            <person name="Labutti K."/>
            <person name="Salamov A."/>
            <person name="Andreopoulos B."/>
            <person name="Baker S."/>
            <person name="Barry K."/>
            <person name="Bills G."/>
            <person name="Bluhm B."/>
            <person name="Cannon C."/>
            <person name="Castanera R."/>
            <person name="Culley D."/>
            <person name="Daum C."/>
            <person name="Ezra D."/>
            <person name="Gonzalez J."/>
            <person name="Henrissat B."/>
            <person name="Kuo A."/>
            <person name="Liang C."/>
            <person name="Lipzen A."/>
            <person name="Lutzoni F."/>
            <person name="Magnuson J."/>
            <person name="Mondo S."/>
            <person name="Nolan M."/>
            <person name="Ohm R."/>
            <person name="Pangilinan J."/>
            <person name="Park H.-J."/>
            <person name="Ramirez L."/>
            <person name="Alfaro M."/>
            <person name="Sun H."/>
            <person name="Tritt A."/>
            <person name="Yoshinaga Y."/>
            <person name="Zwiers L.-H."/>
            <person name="Turgeon B."/>
            <person name="Goodwin S."/>
            <person name="Spatafora J."/>
            <person name="Crous P."/>
            <person name="Grigoriev I."/>
        </authorList>
    </citation>
    <scope>NUCLEOTIDE SEQUENCE</scope>
    <source>
        <strain evidence="1">CBS 269.34</strain>
    </source>
</reference>
<organism evidence="1 2">
    <name type="scientific">Lophium mytilinum</name>
    <dbReference type="NCBI Taxonomy" id="390894"/>
    <lineage>
        <taxon>Eukaryota</taxon>
        <taxon>Fungi</taxon>
        <taxon>Dikarya</taxon>
        <taxon>Ascomycota</taxon>
        <taxon>Pezizomycotina</taxon>
        <taxon>Dothideomycetes</taxon>
        <taxon>Pleosporomycetidae</taxon>
        <taxon>Mytilinidiales</taxon>
        <taxon>Mytilinidiaceae</taxon>
        <taxon>Lophium</taxon>
    </lineage>
</organism>
<protein>
    <submittedName>
        <fullName evidence="1">Uncharacterized protein</fullName>
    </submittedName>
</protein>
<name>A0A6A6QHP2_9PEZI</name>
<dbReference type="EMBL" id="MU004195">
    <property type="protein sequence ID" value="KAF2491609.1"/>
    <property type="molecule type" value="Genomic_DNA"/>
</dbReference>
<evidence type="ECO:0000313" key="1">
    <source>
        <dbReference type="EMBL" id="KAF2491609.1"/>
    </source>
</evidence>
<gene>
    <name evidence="1" type="ORF">BU16DRAFT_123355</name>
</gene>
<proteinExistence type="predicted"/>
<keyword evidence="2" id="KW-1185">Reference proteome</keyword>
<dbReference type="Proteomes" id="UP000799750">
    <property type="component" value="Unassembled WGS sequence"/>
</dbReference>
<evidence type="ECO:0000313" key="2">
    <source>
        <dbReference type="Proteomes" id="UP000799750"/>
    </source>
</evidence>
<dbReference type="AlphaFoldDB" id="A0A6A6QHP2"/>
<accession>A0A6A6QHP2</accession>
<sequence>MNPSASMREVKDLTINNCVSLCWSGLLNMQKLAHIRPPSHPSPDPNSLPSCGRCPAPCPSSQRRISVLQPACVSCPRKQLFERIRIVHRPGWLGRPPISPWRRRGVVSSGMRG</sequence>